<gene>
    <name evidence="1" type="ORF">BDV95DRAFT_331681</name>
</gene>
<evidence type="ECO:0000313" key="1">
    <source>
        <dbReference type="EMBL" id="KAF2874399.1"/>
    </source>
</evidence>
<evidence type="ECO:0000313" key="2">
    <source>
        <dbReference type="Proteomes" id="UP000481861"/>
    </source>
</evidence>
<protein>
    <submittedName>
        <fullName evidence="1">Uncharacterized protein</fullName>
    </submittedName>
</protein>
<dbReference type="AlphaFoldDB" id="A0A7C8MCN8"/>
<dbReference type="EMBL" id="JAADJZ010000006">
    <property type="protein sequence ID" value="KAF2874399.1"/>
    <property type="molecule type" value="Genomic_DNA"/>
</dbReference>
<organism evidence="1 2">
    <name type="scientific">Massariosphaeria phaeospora</name>
    <dbReference type="NCBI Taxonomy" id="100035"/>
    <lineage>
        <taxon>Eukaryota</taxon>
        <taxon>Fungi</taxon>
        <taxon>Dikarya</taxon>
        <taxon>Ascomycota</taxon>
        <taxon>Pezizomycotina</taxon>
        <taxon>Dothideomycetes</taxon>
        <taxon>Pleosporomycetidae</taxon>
        <taxon>Pleosporales</taxon>
        <taxon>Pleosporales incertae sedis</taxon>
        <taxon>Massariosphaeria</taxon>
    </lineage>
</organism>
<name>A0A7C8MCN8_9PLEO</name>
<dbReference type="Proteomes" id="UP000481861">
    <property type="component" value="Unassembled WGS sequence"/>
</dbReference>
<accession>A0A7C8MCN8</accession>
<sequence length="177" mass="19713">MQYCGVQYRGLQDYVKSVPDPTINVPTSSIVTTFCLVVSGLPNNFAVVDPRRFSKDSRLIIFQAYVLWLYARTLPCPSKATNSPQVAVLSDHSKESRVVQRISTEKTSEEVVGGGYRSKEDRKKVLTVRHESFTTRAPHTLIVNTTFVTPQSQSTTTCENSGLDGAEKVLTRNLRVT</sequence>
<proteinExistence type="predicted"/>
<keyword evidence="2" id="KW-1185">Reference proteome</keyword>
<reference evidence="1 2" key="1">
    <citation type="submission" date="2020-01" db="EMBL/GenBank/DDBJ databases">
        <authorList>
            <consortium name="DOE Joint Genome Institute"/>
            <person name="Haridas S."/>
            <person name="Albert R."/>
            <person name="Binder M."/>
            <person name="Bloem J."/>
            <person name="Labutti K."/>
            <person name="Salamov A."/>
            <person name="Andreopoulos B."/>
            <person name="Baker S.E."/>
            <person name="Barry K."/>
            <person name="Bills G."/>
            <person name="Bluhm B.H."/>
            <person name="Cannon C."/>
            <person name="Castanera R."/>
            <person name="Culley D.E."/>
            <person name="Daum C."/>
            <person name="Ezra D."/>
            <person name="Gonzalez J.B."/>
            <person name="Henrissat B."/>
            <person name="Kuo A."/>
            <person name="Liang C."/>
            <person name="Lipzen A."/>
            <person name="Lutzoni F."/>
            <person name="Magnuson J."/>
            <person name="Mondo S."/>
            <person name="Nolan M."/>
            <person name="Ohm R."/>
            <person name="Pangilinan J."/>
            <person name="Park H.-J.H."/>
            <person name="Ramirez L."/>
            <person name="Alfaro M."/>
            <person name="Sun H."/>
            <person name="Tritt A."/>
            <person name="Yoshinaga Y."/>
            <person name="Zwiers L.-H.L."/>
            <person name="Turgeon B.G."/>
            <person name="Goodwin S.B."/>
            <person name="Spatafora J.W."/>
            <person name="Crous P.W."/>
            <person name="Grigoriev I.V."/>
        </authorList>
    </citation>
    <scope>NUCLEOTIDE SEQUENCE [LARGE SCALE GENOMIC DNA]</scope>
    <source>
        <strain evidence="1 2">CBS 611.86</strain>
    </source>
</reference>
<comment type="caution">
    <text evidence="1">The sequence shown here is derived from an EMBL/GenBank/DDBJ whole genome shotgun (WGS) entry which is preliminary data.</text>
</comment>